<dbReference type="PANTHER" id="PTHR42705:SF2">
    <property type="entry name" value="BIFUNCTIONAL NON-HOMOLOGOUS END JOINING PROTEIN LIGD"/>
    <property type="match status" value="1"/>
</dbReference>
<feature type="domain" description="DNA ligase D polymerase" evidence="1">
    <location>
        <begin position="32"/>
        <end position="290"/>
    </location>
</feature>
<accession>A0ABR5F1T3</accession>
<evidence type="ECO:0000313" key="3">
    <source>
        <dbReference type="Proteomes" id="UP000035425"/>
    </source>
</evidence>
<proteinExistence type="predicted"/>
<comment type="caution">
    <text evidence="2">The sequence shown here is derived from an EMBL/GenBank/DDBJ whole genome shotgun (WGS) entry which is preliminary data.</text>
</comment>
<dbReference type="EMBL" id="JWIO01000028">
    <property type="protein sequence ID" value="KLL10648.1"/>
    <property type="molecule type" value="Genomic_DNA"/>
</dbReference>
<dbReference type="NCBIfam" id="TIGR02778">
    <property type="entry name" value="ligD_pol"/>
    <property type="match status" value="1"/>
</dbReference>
<name>A0ABR5F1T3_9ACTN</name>
<dbReference type="Gene3D" id="3.90.920.10">
    <property type="entry name" value="DNA primase, PRIM domain"/>
    <property type="match status" value="1"/>
</dbReference>
<evidence type="ECO:0000313" key="2">
    <source>
        <dbReference type="EMBL" id="KLL10648.1"/>
    </source>
</evidence>
<gene>
    <name evidence="2" type="ORF">FrCorBMG51_16875</name>
</gene>
<sequence>MAARAVTRAVSAGRHEVRIRRPDKPLFPDGTTKADLAGYYERVAGTMLPHLAGRPLNLERYPDGIDGERIVQQRAGRYFPDWIRRVAVSREEAGQVEHVVAEEPATLVYLAGQACITLHPWLSRADRLDRPDRMVIDLDPADQPDTPTSPDDLRQVASGLGELLRDLGLLPFVMTTGSRGYHLVVPLRRGAGFETVRGFTRDVARVAVARDPRRLTIEQRKAARHGRIYLDVQRNAYAHTSVAPYAVRARTGAPVATPLTWEELADPAIRPDGWTLRSLPDRLERTGDPWRDIHAHAHPLGPARHRLDALLTDI</sequence>
<dbReference type="Pfam" id="PF21686">
    <property type="entry name" value="LigD_Prim-Pol"/>
    <property type="match status" value="1"/>
</dbReference>
<dbReference type="InterPro" id="IPR014145">
    <property type="entry name" value="LigD_pol_dom"/>
</dbReference>
<protein>
    <recommendedName>
        <fullName evidence="1">DNA ligase D polymerase domain-containing protein</fullName>
    </recommendedName>
</protein>
<keyword evidence="3" id="KW-1185">Reference proteome</keyword>
<dbReference type="RefSeq" id="WP_047223996.1">
    <property type="nucleotide sequence ID" value="NZ_JWIO01000028.1"/>
</dbReference>
<organism evidence="2 3">
    <name type="scientific">Protofrankia coriariae</name>
    <dbReference type="NCBI Taxonomy" id="1562887"/>
    <lineage>
        <taxon>Bacteria</taxon>
        <taxon>Bacillati</taxon>
        <taxon>Actinomycetota</taxon>
        <taxon>Actinomycetes</taxon>
        <taxon>Frankiales</taxon>
        <taxon>Frankiaceae</taxon>
        <taxon>Protofrankia</taxon>
    </lineage>
</organism>
<dbReference type="CDD" id="cd04861">
    <property type="entry name" value="LigD_Pol_like"/>
    <property type="match status" value="1"/>
</dbReference>
<dbReference type="Proteomes" id="UP000035425">
    <property type="component" value="Unassembled WGS sequence"/>
</dbReference>
<dbReference type="PANTHER" id="PTHR42705">
    <property type="entry name" value="BIFUNCTIONAL NON-HOMOLOGOUS END JOINING PROTEIN LIGD"/>
    <property type="match status" value="1"/>
</dbReference>
<reference evidence="2 3" key="1">
    <citation type="submission" date="2014-12" db="EMBL/GenBank/DDBJ databases">
        <title>Frankia sp. BMG5.1 draft genome.</title>
        <authorList>
            <person name="Gtari M."/>
            <person name="Ghodhbane-Gtari F."/>
            <person name="Nouioui I."/>
            <person name="Ktari A."/>
            <person name="Hezbri K."/>
            <person name="Mimouni W."/>
            <person name="Sbissi I."/>
            <person name="Ayari A."/>
            <person name="Yamanaka T."/>
            <person name="Normand P."/>
            <person name="Tisa L.S."/>
            <person name="Boudabous A."/>
        </authorList>
    </citation>
    <scope>NUCLEOTIDE SEQUENCE [LARGE SCALE GENOMIC DNA]</scope>
    <source>
        <strain evidence="2 3">BMG5.1</strain>
    </source>
</reference>
<dbReference type="InterPro" id="IPR052171">
    <property type="entry name" value="NHEJ_LigD"/>
</dbReference>
<evidence type="ECO:0000259" key="1">
    <source>
        <dbReference type="Pfam" id="PF21686"/>
    </source>
</evidence>